<dbReference type="AlphaFoldDB" id="A0A212K9M7"/>
<reference evidence="12" key="1">
    <citation type="submission" date="2016-04" db="EMBL/GenBank/DDBJ databases">
        <authorList>
            <person name="Evans L.H."/>
            <person name="Alamgir A."/>
            <person name="Owens N."/>
            <person name="Weber N.D."/>
            <person name="Virtaneva K."/>
            <person name="Barbian K."/>
            <person name="Babar A."/>
            <person name="Rosenke K."/>
        </authorList>
    </citation>
    <scope>NUCLEOTIDE SEQUENCE</scope>
    <source>
        <strain evidence="12">86-2</strain>
    </source>
</reference>
<dbReference type="Pfam" id="PF00580">
    <property type="entry name" value="UvrD-helicase"/>
    <property type="match status" value="2"/>
</dbReference>
<dbReference type="Pfam" id="PF13361">
    <property type="entry name" value="UvrD_C"/>
    <property type="match status" value="1"/>
</dbReference>
<evidence type="ECO:0000259" key="10">
    <source>
        <dbReference type="PROSITE" id="PS51198"/>
    </source>
</evidence>
<evidence type="ECO:0000256" key="5">
    <source>
        <dbReference type="ARBA" id="ARBA00023235"/>
    </source>
</evidence>
<evidence type="ECO:0000259" key="11">
    <source>
        <dbReference type="PROSITE" id="PS51217"/>
    </source>
</evidence>
<dbReference type="GO" id="GO:0005524">
    <property type="term" value="F:ATP binding"/>
    <property type="evidence" value="ECO:0007669"/>
    <property type="project" value="UniProtKB-UniRule"/>
</dbReference>
<evidence type="ECO:0000256" key="6">
    <source>
        <dbReference type="ARBA" id="ARBA00034617"/>
    </source>
</evidence>
<gene>
    <name evidence="12" type="ORF">KL86DYS2_13359</name>
</gene>
<dbReference type="PANTHER" id="PTHR11070">
    <property type="entry name" value="UVRD / RECB / PCRA DNA HELICASE FAMILY MEMBER"/>
    <property type="match status" value="1"/>
</dbReference>
<dbReference type="PROSITE" id="PS51217">
    <property type="entry name" value="UVRD_HELICASE_CTER"/>
    <property type="match status" value="1"/>
</dbReference>
<dbReference type="GO" id="GO:0003677">
    <property type="term" value="F:DNA binding"/>
    <property type="evidence" value="ECO:0007669"/>
    <property type="project" value="InterPro"/>
</dbReference>
<evidence type="ECO:0000256" key="7">
    <source>
        <dbReference type="ARBA" id="ARBA00034808"/>
    </source>
</evidence>
<evidence type="ECO:0000256" key="2">
    <source>
        <dbReference type="ARBA" id="ARBA00022801"/>
    </source>
</evidence>
<keyword evidence="1 9" id="KW-0547">Nucleotide-binding</keyword>
<dbReference type="GO" id="GO:0016887">
    <property type="term" value="F:ATP hydrolysis activity"/>
    <property type="evidence" value="ECO:0007669"/>
    <property type="project" value="RHEA"/>
</dbReference>
<dbReference type="InterPro" id="IPR000212">
    <property type="entry name" value="DNA_helicase_UvrD/REP"/>
</dbReference>
<protein>
    <recommendedName>
        <fullName evidence="7">DNA 3'-5' helicase</fullName>
        <ecNumber evidence="7">5.6.2.4</ecNumber>
    </recommendedName>
</protein>
<organism evidence="12">
    <name type="scientific">uncultured Dysgonomonas sp</name>
    <dbReference type="NCBI Taxonomy" id="206096"/>
    <lineage>
        <taxon>Bacteria</taxon>
        <taxon>Pseudomonadati</taxon>
        <taxon>Bacteroidota</taxon>
        <taxon>Bacteroidia</taxon>
        <taxon>Bacteroidales</taxon>
        <taxon>Dysgonomonadaceae</taxon>
        <taxon>Dysgonomonas</taxon>
        <taxon>environmental samples</taxon>
    </lineage>
</organism>
<name>A0A212K9M7_9BACT</name>
<dbReference type="GO" id="GO:0000725">
    <property type="term" value="P:recombinational repair"/>
    <property type="evidence" value="ECO:0007669"/>
    <property type="project" value="TreeGrafter"/>
</dbReference>
<dbReference type="PANTHER" id="PTHR11070:SF67">
    <property type="entry name" value="DNA 3'-5' HELICASE"/>
    <property type="match status" value="1"/>
</dbReference>
<feature type="domain" description="UvrD-like helicase C-terminal" evidence="11">
    <location>
        <begin position="504"/>
        <end position="760"/>
    </location>
</feature>
<keyword evidence="2 9" id="KW-0378">Hydrolase</keyword>
<evidence type="ECO:0000256" key="8">
    <source>
        <dbReference type="ARBA" id="ARBA00048988"/>
    </source>
</evidence>
<dbReference type="InterPro" id="IPR014017">
    <property type="entry name" value="DNA_helicase_UvrD-like_C"/>
</dbReference>
<dbReference type="EMBL" id="FLUL01000001">
    <property type="protein sequence ID" value="SBW08376.1"/>
    <property type="molecule type" value="Genomic_DNA"/>
</dbReference>
<dbReference type="EC" id="5.6.2.4" evidence="7"/>
<evidence type="ECO:0000256" key="1">
    <source>
        <dbReference type="ARBA" id="ARBA00022741"/>
    </source>
</evidence>
<dbReference type="SUPFAM" id="SSF52540">
    <property type="entry name" value="P-loop containing nucleoside triphosphate hydrolases"/>
    <property type="match status" value="1"/>
</dbReference>
<comment type="catalytic activity">
    <reaction evidence="6">
        <text>Couples ATP hydrolysis with the unwinding of duplex DNA by translocating in the 3'-5' direction.</text>
        <dbReference type="EC" id="5.6.2.4"/>
    </reaction>
</comment>
<feature type="domain" description="UvrD-like helicase ATP-binding" evidence="10">
    <location>
        <begin position="1"/>
        <end position="472"/>
    </location>
</feature>
<dbReference type="RefSeq" id="WP_296952091.1">
    <property type="nucleotide sequence ID" value="NZ_LT599021.1"/>
</dbReference>
<dbReference type="InterPro" id="IPR014016">
    <property type="entry name" value="UvrD-like_ATP-bd"/>
</dbReference>
<feature type="binding site" evidence="9">
    <location>
        <begin position="18"/>
        <end position="25"/>
    </location>
    <ligand>
        <name>ATP</name>
        <dbReference type="ChEBI" id="CHEBI:30616"/>
    </ligand>
</feature>
<accession>A0A212K9M7</accession>
<evidence type="ECO:0000313" key="12">
    <source>
        <dbReference type="EMBL" id="SBW08376.1"/>
    </source>
</evidence>
<keyword evidence="3 9" id="KW-0347">Helicase</keyword>
<sequence length="1078" mass="125493">MSNHASFDDEINLYVYKASAGSGKTHRLTEKYLNLLFSSPFAYRHILAVTFTNKATDEMKSRIIEELANIATGKESDHISFLSKEYKYNEEQVRKEARDILVRILHDYSSFSVSTIDKFFQQTMRAFTREIGLGGGYNVELDTNKVLGEAIDSMLYDLEQTDNKLLLDWLIRFSEEKVENGETWNIRNDIQSLSSEIFKESYKAYSNQVQTDIRDKQLMTDYKDMLFTIIRDFEKASQQIGEKALNIMSRFGLKGEDFKGGTRSPFINFLKWANGTIAEPTDTFRTLADNLSGWYTKTTGSATRDKIESVYPELNICVRDIISHYDNSLIYQTAYEINRYFFTLGILGDVDKKIREYRTENNIMLISDTTELLNRIIEGNESPFIYEKVGQRINNYMIDEFQDTSGMQWQNFLPLVKDSLGSGNKNYIVGDVKQSIYRWRNSDWKLLDEQLDIDFRTEGIEHDTLDTNWRSSRNVISFNNAVFSIGSALLQDIFNKSLQDLDNARLKPFLTRITKAYDELYQKIPESHKKNEGRVRVEFIDTDEHIWQNYVLEQLPIEIEQLQERGYSLKDIAILVRTKKEGADVANCLLEYKKLHPDSKYRYDIISDEALFVSNSKSIKLIIALLKHLHNPLDKSLKALAVFEYFKYSKQMNAEEALLKYFSAKDDLPQQIEDRLSHIRELPLYEMTEEIFNLFREAMENDEQVYIQSFLDMVLDFTVRNSSDLDAFLRWWDETGTNKTIFTPDGQDAIRIMTIHKSKGLGFNVVLIPFCNWEIDHKLTTILWCHPQTEPFNRLHLVPVKYSQKLKNTIFAYEYFDERLHAFIDNINVLYVAFTRAKNELIAYAPRPKKEEVSNISSLLWATINSGSVGNGKQAYTDLSQHIDEETATFEIGENYIPIKKVTHRSVEEISVDSLSSIPYDERVKLLLKNKYFFTDTGQRDYGTLMHEIVSKVKTIDDVQKAVEEYHIAGEVTATDKSKITGLLEEYLSNPLVAPWYSGEYKVLNEIQILQPKGKFVRPDRVMIKGKEVIVIDYKFGEKEDKKYIRQVKYYADQIRKMGYTDIKGYICYIRLGKIVEI</sequence>
<comment type="catalytic activity">
    <reaction evidence="8">
        <text>ATP + H2O = ADP + phosphate + H(+)</text>
        <dbReference type="Rhea" id="RHEA:13065"/>
        <dbReference type="ChEBI" id="CHEBI:15377"/>
        <dbReference type="ChEBI" id="CHEBI:15378"/>
        <dbReference type="ChEBI" id="CHEBI:30616"/>
        <dbReference type="ChEBI" id="CHEBI:43474"/>
        <dbReference type="ChEBI" id="CHEBI:456216"/>
        <dbReference type="EC" id="5.6.2.4"/>
    </reaction>
</comment>
<dbReference type="GO" id="GO:0043138">
    <property type="term" value="F:3'-5' DNA helicase activity"/>
    <property type="evidence" value="ECO:0007669"/>
    <property type="project" value="UniProtKB-EC"/>
</dbReference>
<evidence type="ECO:0000256" key="9">
    <source>
        <dbReference type="PROSITE-ProRule" id="PRU00560"/>
    </source>
</evidence>
<dbReference type="InterPro" id="IPR027417">
    <property type="entry name" value="P-loop_NTPase"/>
</dbReference>
<dbReference type="Gene3D" id="3.40.50.300">
    <property type="entry name" value="P-loop containing nucleotide triphosphate hydrolases"/>
    <property type="match status" value="4"/>
</dbReference>
<dbReference type="GO" id="GO:0005829">
    <property type="term" value="C:cytosol"/>
    <property type="evidence" value="ECO:0007669"/>
    <property type="project" value="TreeGrafter"/>
</dbReference>
<keyword evidence="5" id="KW-0413">Isomerase</keyword>
<keyword evidence="4 9" id="KW-0067">ATP-binding</keyword>
<dbReference type="PROSITE" id="PS51198">
    <property type="entry name" value="UVRD_HELICASE_ATP_BIND"/>
    <property type="match status" value="1"/>
</dbReference>
<proteinExistence type="predicted"/>
<evidence type="ECO:0000256" key="4">
    <source>
        <dbReference type="ARBA" id="ARBA00022840"/>
    </source>
</evidence>
<evidence type="ECO:0000256" key="3">
    <source>
        <dbReference type="ARBA" id="ARBA00022806"/>
    </source>
</evidence>